<comment type="caution">
    <text evidence="5">The sequence shown here is derived from an EMBL/GenBank/DDBJ whole genome shotgun (WGS) entry which is preliminary data.</text>
</comment>
<keyword evidence="1 3" id="KW-0732">Signal</keyword>
<sequence length="2734" mass="303735">MQKIFLFLLLMGCVSFLRAQKSPSITGNNTYNYKSETMSVSGMVGEGYLNTTKTLSNSGNEFHIGFPYRFVYTQDAFKGDLQVSKGYYSNYIRLQWEIYDPEVVTQIKIYRRLLSEADKEFSLAATVSSQENSWQDQYAEPGLMYEYKVLADGIWDTEIIGINRVDGVGFRVTSATITGRVTYAGGNVVPGVKIIAEPEIENKEGEFSYNFPGNLYALVRPENQPNLSEGASIQAWVKPTIKEGQSDYPIFSIGTSLSLGIKHSDNNNFVQVQMGDDIKLSEAIPDSIFNEFMQLSLTWNGKSKECLIYLNGDSLLHSSFTSGNVANANWLIGGSIKGENYNYYSGYLDEVKLWSKTLSNKDVFSTFDSYQNPNNASLAGYWKFNEGGGNNIYDISRTGNNFNENHGLIVKHGSEYGTYEEVYPSTERLGYKAVTDENGNYVIAGVAFSSGGSYFRVVPSLGVHRFDPTNKLLYISQESSVFNNIDFTDESSFTVTGKIFYKGTKFPVSDVYLKVDGSIVSDSKKQPIKTDENGEYTIDVPIGLHYISVEKNGHVFESAYWPAMDENENPTYFDFQDDLNGRDFSDTTKIKLVGKIVGGPIQGAKATGSKVEPTKANIGVVNVTLTTERGFELWDDNTDVSFKTDATTGVYEVELIPEKFILKNDLSVKNDHYTFNRDEDKTTIDLSNKFTLQYTIDSVCVDSLVEDEFVKFFDHVDTALVYNHNRDWVWRETPKLSVQNSDKVAFWGDSVYTITNVDETTTDIKLVEFNETTEEYEYTFNYPIFKQLQYYDLTVKATETYINHDDPENIVYDNVPVTDGVVLVENQLANSNKSQRIELNENGKAVHSFCGGMPLESSPFTQNINFKLKINDAFITGADLAQACYLLGIKPSGGTNFVTGPDEVDFILRDPPGSNSYSYFEKGFTTSNTKTESHTNGFGGDVDVLHLFGVELTTNVGGLGFSIQNKIESENSIGASTSNEFMWNKDNTQTTSKTYQFNFSTSEDPAFVGSMGDVYFGHGTNIFYGAATGVKIIPDDAGVVFDGQGYSIGTKKSVYTGKSSGTEFVYTQNHIENYLIPNLIELRNALFDGVKYISKLDENDERYGLSNDDPIFEGASVDTTDTFIDGVSYTFTPDGENYTDSIYFYNEIINNWKQQLALNEELKVTAVSDDDPNNKHTNISFDAGAIVESAVTTDTSDVFTSTYDWSIDAGVAADLGFTVNGFGMKVSVTERYHKGGTSSNETEETSSETIGFVLADEDQGDYFSLDVKKDTWVGAPVFVLRGGQSSCPFEGIEKTKYFEPDEHVLNNATMQIEMPVLNAEISTVTNVPENLAAVFTLKMSNVSEVGADGWYGIFVDAASNPDGAVVKMDGSNLTNGMSVLIPAGQTVSKTITVEKGKAEVNDYENLHIIMHSLCQFDPTDDVDDIADTATISAYFIPACTKVNLAEPLDQWTVNVENNNELPIKIDGYDVNHSTFEDFMFQYKPSESSSWITVKTFVNHPIEEGDVDVIDINNQPTISYVWDMSSLQNREYDLRVISHCIDGSTYESDVVSGIFDNKRPELFGTPQPADGILSSNDEIMLSFDEDIQAGLISKANISVTGIENNTDLRDFDFLQHNASLHFDGISQNMTVAQDINLKYSPFTFEFWAKRERTGKECIIAHGDTQDGGLWIGFDDQDHFMMTINGQDISTTETFSTTDIYNHYACVFNNNNASGEIEVMLIVASGAETAIATKILTSNYFQNAPLSVGYCTYDDSAFKGNIHDLRIWNQSSTSSEVQARRYTILNGYEKGLIGAWPMDDMQGSLAKDIAFSRHGQVNATWHTNSKGFGLALNGGYAVLNTSQLELSSNADFTIEFWFKSGIPSSDEYILSNGKADGSDNSELKWAIVASADNTIKILNDGSEFIISGGDCLDNNWHHMAMSINRHGNMDVYIDGSSKLTTSSENVTGFGGSKCVLGARYWLDVTVEHFDANFNGNIDEARIWNGARSQDLIQNYMHHSLRGNEFGLKAYYPFEDITITDPSMSTSTGNNMTLDENGIAGECTFIGSASFSDETAAIKLTRPVSEIPFSFTTNGNRILISPTIDASRIENTTLDIAVNSIYDLNGNRMESTAAWSAFVDKNQLVWEKQSVTLSTSPDEHLEFKMIIYNQSGEKEYWQIDNLPVWLDADMEQGTLDPLSSQEITFSVNPAVNVGQYSHDIYLNGSMDFNERCTINLSVKDKEPEWSVNPSDYETSMTLIGKLKIAGEFSTDESDMVGAFINNECRGVAKVKYFSDQNIYLVNLTVHGESDEVSQVNLRVWDASKGNLYTNINTSNSLQESFDLKFKQNDIIGLPSAPTLIETSANIGIEIPIKAGWNWLSFNLVSDQLDNTNALLAGVCSETDDEIKFNEDPNGQGIYDEYVSPYGWDGALSTNGFDVSNMYKLKNSYADTIQLSGNPVLTAAYPISINQGWNWIGYTPQYKMPVKSALAYHSPSQNDLVKSQSKFAMYDDMLGWIGSLEYMEPNAGYMYYSANVNSATFVYPQETLFTKSAKINEGSQSGVSFVDLSYEHNMSALIEVYNTPVKNVANSRLLAIVDGKIVGQVSPVIVGGKYIYPLTISGPSEDKALSFQLIDSDSESVFTAKEEDTYRPNEILGSVNNPYAITFPANADEEKPLLVAPNPFDEFTRITNIPSDVTKIVLYDIKGQIIRQWSNTESGEILWDGTSYNKINVQSGIYLLKVYGINGYQQIKIVKLKN</sequence>
<dbReference type="GO" id="GO:0005975">
    <property type="term" value="P:carbohydrate metabolic process"/>
    <property type="evidence" value="ECO:0007669"/>
    <property type="project" value="UniProtKB-ARBA"/>
</dbReference>
<name>A0AAE3M8Z5_9BACT</name>
<organism evidence="5 6">
    <name type="scientific">Plebeiibacterium sediminum</name>
    <dbReference type="NCBI Taxonomy" id="2992112"/>
    <lineage>
        <taxon>Bacteria</taxon>
        <taxon>Pseudomonadati</taxon>
        <taxon>Bacteroidota</taxon>
        <taxon>Bacteroidia</taxon>
        <taxon>Marinilabiliales</taxon>
        <taxon>Marinilabiliaceae</taxon>
        <taxon>Plebeiibacterium</taxon>
    </lineage>
</organism>
<dbReference type="NCBIfam" id="TIGR04183">
    <property type="entry name" value="Por_Secre_tail"/>
    <property type="match status" value="1"/>
</dbReference>
<keyword evidence="2" id="KW-1015">Disulfide bond</keyword>
<accession>A0AAE3M8Z5</accession>
<dbReference type="InterPro" id="IPR026444">
    <property type="entry name" value="Secre_tail"/>
</dbReference>
<dbReference type="Gene3D" id="2.60.120.200">
    <property type="match status" value="3"/>
</dbReference>
<feature type="domain" description="LamG-like jellyroll fold" evidence="4">
    <location>
        <begin position="1848"/>
        <end position="1988"/>
    </location>
</feature>
<proteinExistence type="predicted"/>
<dbReference type="SUPFAM" id="SSF49899">
    <property type="entry name" value="Concanavalin A-like lectins/glucanases"/>
    <property type="match status" value="3"/>
</dbReference>
<protein>
    <submittedName>
        <fullName evidence="5">T9SS type A sorting domain-containing protein</fullName>
    </submittedName>
</protein>
<dbReference type="InterPro" id="IPR013320">
    <property type="entry name" value="ConA-like_dom_sf"/>
</dbReference>
<reference evidence="5" key="1">
    <citation type="submission" date="2022-10" db="EMBL/GenBank/DDBJ databases">
        <authorList>
            <person name="Yu W.X."/>
        </authorList>
    </citation>
    <scope>NUCLEOTIDE SEQUENCE</scope>
    <source>
        <strain evidence="5">AAT</strain>
    </source>
</reference>
<dbReference type="RefSeq" id="WP_301192730.1">
    <property type="nucleotide sequence ID" value="NZ_JAPDPJ010000086.1"/>
</dbReference>
<evidence type="ECO:0000313" key="6">
    <source>
        <dbReference type="Proteomes" id="UP001209229"/>
    </source>
</evidence>
<evidence type="ECO:0000256" key="3">
    <source>
        <dbReference type="SAM" id="SignalP"/>
    </source>
</evidence>
<gene>
    <name evidence="5" type="ORF">OM075_22095</name>
</gene>
<dbReference type="Pfam" id="PF13385">
    <property type="entry name" value="Laminin_G_3"/>
    <property type="match status" value="3"/>
</dbReference>
<dbReference type="InterPro" id="IPR006558">
    <property type="entry name" value="LamG-like"/>
</dbReference>
<evidence type="ECO:0000256" key="1">
    <source>
        <dbReference type="ARBA" id="ARBA00022729"/>
    </source>
</evidence>
<keyword evidence="6" id="KW-1185">Reference proteome</keyword>
<dbReference type="Proteomes" id="UP001209229">
    <property type="component" value="Unassembled WGS sequence"/>
</dbReference>
<evidence type="ECO:0000256" key="2">
    <source>
        <dbReference type="ARBA" id="ARBA00023157"/>
    </source>
</evidence>
<dbReference type="GO" id="GO:0004553">
    <property type="term" value="F:hydrolase activity, hydrolyzing O-glycosyl compounds"/>
    <property type="evidence" value="ECO:0007669"/>
    <property type="project" value="UniProtKB-ARBA"/>
</dbReference>
<dbReference type="EMBL" id="JAPDPJ010000086">
    <property type="protein sequence ID" value="MCW3789172.1"/>
    <property type="molecule type" value="Genomic_DNA"/>
</dbReference>
<feature type="chain" id="PRO_5042035256" evidence="3">
    <location>
        <begin position="20"/>
        <end position="2734"/>
    </location>
</feature>
<evidence type="ECO:0000259" key="4">
    <source>
        <dbReference type="SMART" id="SM00560"/>
    </source>
</evidence>
<dbReference type="SMART" id="SM00560">
    <property type="entry name" value="LamGL"/>
    <property type="match status" value="1"/>
</dbReference>
<feature type="signal peptide" evidence="3">
    <location>
        <begin position="1"/>
        <end position="19"/>
    </location>
</feature>
<evidence type="ECO:0000313" key="5">
    <source>
        <dbReference type="EMBL" id="MCW3789172.1"/>
    </source>
</evidence>